<feature type="region of interest" description="Disordered" evidence="2">
    <location>
        <begin position="549"/>
        <end position="576"/>
    </location>
</feature>
<protein>
    <submittedName>
        <fullName evidence="3">Uncharacterized protein</fullName>
    </submittedName>
</protein>
<dbReference type="eggNOG" id="ENOG502QTP6">
    <property type="taxonomic scope" value="Eukaryota"/>
</dbReference>
<reference evidence="3" key="2">
    <citation type="submission" date="2015-06" db="UniProtKB">
        <authorList>
            <consortium name="EnsemblProtists"/>
        </authorList>
    </citation>
    <scope>IDENTIFICATION</scope>
    <source>
        <strain evidence="3">Pr102</strain>
    </source>
</reference>
<evidence type="ECO:0000256" key="2">
    <source>
        <dbReference type="SAM" id="MobiDB-lite"/>
    </source>
</evidence>
<dbReference type="InParanoid" id="H3HE65"/>
<dbReference type="EMBL" id="DS566104">
    <property type="status" value="NOT_ANNOTATED_CDS"/>
    <property type="molecule type" value="Genomic_DNA"/>
</dbReference>
<organism evidence="3 4">
    <name type="scientific">Phytophthora ramorum</name>
    <name type="common">Sudden oak death agent</name>
    <dbReference type="NCBI Taxonomy" id="164328"/>
    <lineage>
        <taxon>Eukaryota</taxon>
        <taxon>Sar</taxon>
        <taxon>Stramenopiles</taxon>
        <taxon>Oomycota</taxon>
        <taxon>Peronosporomycetes</taxon>
        <taxon>Peronosporales</taxon>
        <taxon>Peronosporaceae</taxon>
        <taxon>Phytophthora</taxon>
    </lineage>
</organism>
<dbReference type="PANTHER" id="PTHR45615">
    <property type="entry name" value="MYOSIN HEAVY CHAIN, NON-MUSCLE"/>
    <property type="match status" value="1"/>
</dbReference>
<feature type="coiled-coil region" evidence="1">
    <location>
        <begin position="291"/>
        <end position="318"/>
    </location>
</feature>
<feature type="coiled-coil region" evidence="1">
    <location>
        <begin position="347"/>
        <end position="388"/>
    </location>
</feature>
<dbReference type="VEuPathDB" id="FungiDB:KRP22_5774"/>
<name>H3HE65_PHYRM</name>
<evidence type="ECO:0000313" key="4">
    <source>
        <dbReference type="Proteomes" id="UP000005238"/>
    </source>
</evidence>
<feature type="coiled-coil region" evidence="1">
    <location>
        <begin position="448"/>
        <end position="528"/>
    </location>
</feature>
<proteinExistence type="predicted"/>
<dbReference type="Proteomes" id="UP000005238">
    <property type="component" value="Unassembled WGS sequence"/>
</dbReference>
<dbReference type="EnsemblProtists" id="Phyra96818">
    <property type="protein sequence ID" value="Phyra96818"/>
    <property type="gene ID" value="Phyra96818"/>
</dbReference>
<reference evidence="4" key="1">
    <citation type="journal article" date="2006" name="Science">
        <title>Phytophthora genome sequences uncover evolutionary origins and mechanisms of pathogenesis.</title>
        <authorList>
            <person name="Tyler B.M."/>
            <person name="Tripathy S."/>
            <person name="Zhang X."/>
            <person name="Dehal P."/>
            <person name="Jiang R.H."/>
            <person name="Aerts A."/>
            <person name="Arredondo F.D."/>
            <person name="Baxter L."/>
            <person name="Bensasson D."/>
            <person name="Beynon J.L."/>
            <person name="Chapman J."/>
            <person name="Damasceno C.M."/>
            <person name="Dorrance A.E."/>
            <person name="Dou D."/>
            <person name="Dickerman A.W."/>
            <person name="Dubchak I.L."/>
            <person name="Garbelotto M."/>
            <person name="Gijzen M."/>
            <person name="Gordon S.G."/>
            <person name="Govers F."/>
            <person name="Grunwald N.J."/>
            <person name="Huang W."/>
            <person name="Ivors K.L."/>
            <person name="Jones R.W."/>
            <person name="Kamoun S."/>
            <person name="Krampis K."/>
            <person name="Lamour K.H."/>
            <person name="Lee M.K."/>
            <person name="McDonald W.H."/>
            <person name="Medina M."/>
            <person name="Meijer H.J."/>
            <person name="Nordberg E.K."/>
            <person name="Maclean D.J."/>
            <person name="Ospina-Giraldo M.D."/>
            <person name="Morris P.F."/>
            <person name="Phuntumart V."/>
            <person name="Putnam N.H."/>
            <person name="Rash S."/>
            <person name="Rose J.K."/>
            <person name="Sakihama Y."/>
            <person name="Salamov A.A."/>
            <person name="Savidor A."/>
            <person name="Scheuring C.F."/>
            <person name="Smith B.M."/>
            <person name="Sobral B.W."/>
            <person name="Terry A."/>
            <person name="Torto-Alalibo T.A."/>
            <person name="Win J."/>
            <person name="Xu Z."/>
            <person name="Zhang H."/>
            <person name="Grigoriev I.V."/>
            <person name="Rokhsar D.S."/>
            <person name="Boore J.L."/>
        </authorList>
    </citation>
    <scope>NUCLEOTIDE SEQUENCE [LARGE SCALE GENOMIC DNA]</scope>
    <source>
        <strain evidence="4">Pr102</strain>
    </source>
</reference>
<keyword evidence="4" id="KW-1185">Reference proteome</keyword>
<dbReference type="OMA" id="SANDTHY"/>
<accession>H3HE65</accession>
<feature type="coiled-coil region" evidence="1">
    <location>
        <begin position="3"/>
        <end position="260"/>
    </location>
</feature>
<dbReference type="PANTHER" id="PTHR45615:SF80">
    <property type="entry name" value="GRIP DOMAIN-CONTAINING PROTEIN"/>
    <property type="match status" value="1"/>
</dbReference>
<dbReference type="HOGENOM" id="CLU_032016_0_0_1"/>
<evidence type="ECO:0000256" key="1">
    <source>
        <dbReference type="SAM" id="Coils"/>
    </source>
</evidence>
<sequence>MATKTSEEEIAELRQANDELYREHANAKAQMQAAVEQERLRTAELAQTVEAITEENGQWRESYAALEEAKRYAEEQIEETRRYAEDQFAAEKGELQEQIAQLEESVQGCTAQMVDDLAELESLRSSDISHEQQEAELQRQLDERDDRFAQLSAEYDALRMQYDQLQQAQEDARRSHADEIAAKHQELGNGLSKIEELQAQVSSMESQLKAVAADEDVREVNQNALLRRAEQQTQEKQEKLNGARERVKALEDEVALLSLTGPGNDYAARVRSLQQEVFVKSEQLVQQGEKHLRAANQLDKTKSELAQLREEIGSHVKLEELVRLRLKAQEHEWQLAGALDVLGLGGVGRLEREMRVLRSRNKRLIERTERLESELDIAQAGLRDLQSMREKVVEVVGRERVEKELRAKSELANKELSEKVAALSEHVEKLMVHLKHEAAAKTRAVEAQRRLDKELVEAKDKLATAIRKHAAQDAQVAELEQGARILEDQLRLMDEKFIDVRNKLDWTRTAARKENKQLSAELRSLRMKWQMASDSGALAALPEWASPASVPRFSKKPPLGTSSSDSRLPTPKGSNNGLSPVVAAVVEDALAFGNGARVKFDIPKLPQPEADAGTPWSDAKLSVLQRQFQDRRRG</sequence>
<keyword evidence="1" id="KW-0175">Coiled coil</keyword>
<dbReference type="VEuPathDB" id="FungiDB:KRP23_6406"/>
<evidence type="ECO:0000313" key="3">
    <source>
        <dbReference type="EnsemblProtists" id="Phyra96818"/>
    </source>
</evidence>
<dbReference type="SUPFAM" id="SSF90257">
    <property type="entry name" value="Myosin rod fragments"/>
    <property type="match status" value="1"/>
</dbReference>
<dbReference type="AlphaFoldDB" id="H3HE65"/>
<feature type="compositionally biased region" description="Polar residues" evidence="2">
    <location>
        <begin position="560"/>
        <end position="576"/>
    </location>
</feature>